<dbReference type="InterPro" id="IPR009003">
    <property type="entry name" value="Peptidase_S1_PA"/>
</dbReference>
<name>A0A8C0D804_BALMU</name>
<dbReference type="InterPro" id="IPR043504">
    <property type="entry name" value="Peptidase_S1_PA_chymotrypsin"/>
</dbReference>
<dbReference type="PANTHER" id="PTHR24252:SF18">
    <property type="entry name" value="OVOCHYMASE 1"/>
    <property type="match status" value="1"/>
</dbReference>
<dbReference type="AlphaFoldDB" id="A0A8C0D804"/>
<keyword evidence="1" id="KW-1015">Disulfide bond</keyword>
<dbReference type="PANTHER" id="PTHR24252">
    <property type="entry name" value="ACROSIN-RELATED"/>
    <property type="match status" value="1"/>
</dbReference>
<dbReference type="InterPro" id="IPR018114">
    <property type="entry name" value="TRYPSIN_HIS"/>
</dbReference>
<dbReference type="SUPFAM" id="SSF50494">
    <property type="entry name" value="Trypsin-like serine proteases"/>
    <property type="match status" value="1"/>
</dbReference>
<gene>
    <name evidence="4" type="primary">OVCH1</name>
</gene>
<evidence type="ECO:0000256" key="1">
    <source>
        <dbReference type="ARBA" id="ARBA00023157"/>
    </source>
</evidence>
<organism evidence="4">
    <name type="scientific">Balaenoptera musculus</name>
    <name type="common">Blue whale</name>
    <dbReference type="NCBI Taxonomy" id="9771"/>
    <lineage>
        <taxon>Eukaryota</taxon>
        <taxon>Metazoa</taxon>
        <taxon>Chordata</taxon>
        <taxon>Craniata</taxon>
        <taxon>Vertebrata</taxon>
        <taxon>Euteleostomi</taxon>
        <taxon>Mammalia</taxon>
        <taxon>Eutheria</taxon>
        <taxon>Laurasiatheria</taxon>
        <taxon>Artiodactyla</taxon>
        <taxon>Whippomorpha</taxon>
        <taxon>Cetacea</taxon>
        <taxon>Mysticeti</taxon>
        <taxon>Balaenopteridae</taxon>
        <taxon>Balaenoptera</taxon>
    </lineage>
</organism>
<feature type="chain" id="PRO_5034397331" evidence="2">
    <location>
        <begin position="22"/>
        <end position="106"/>
    </location>
</feature>
<feature type="signal peptide" evidence="2">
    <location>
        <begin position="1"/>
        <end position="21"/>
    </location>
</feature>
<feature type="domain" description="Peptidase S1" evidence="3">
    <location>
        <begin position="23"/>
        <end position="64"/>
    </location>
</feature>
<keyword evidence="2" id="KW-0732">Signal</keyword>
<reference evidence="4" key="1">
    <citation type="submission" date="2023-09" db="UniProtKB">
        <authorList>
            <consortium name="Ensembl"/>
        </authorList>
    </citation>
    <scope>IDENTIFICATION</scope>
</reference>
<dbReference type="GO" id="GO:0006508">
    <property type="term" value="P:proteolysis"/>
    <property type="evidence" value="ECO:0007669"/>
    <property type="project" value="InterPro"/>
</dbReference>
<dbReference type="PROSITE" id="PS00134">
    <property type="entry name" value="TRYPSIN_HIS"/>
    <property type="match status" value="1"/>
</dbReference>
<evidence type="ECO:0000313" key="4">
    <source>
        <dbReference type="Ensembl" id="ENSBMSP00010017115.1"/>
    </source>
</evidence>
<proteinExistence type="predicted"/>
<evidence type="ECO:0000256" key="2">
    <source>
        <dbReference type="SAM" id="SignalP"/>
    </source>
</evidence>
<sequence>LGIYIFVKLIWYLGITTVGYGKIAGGEEACPHCWPWQVGLRFLGQHYCGGALIGRQWVLTAAHCNFRCVPKWCRVADSRAVRTWCPEPRGCSNVASFPPCSPLRNV</sequence>
<dbReference type="Ensembl" id="ENSBMST00010018913.1">
    <property type="protein sequence ID" value="ENSBMSP00010017115.1"/>
    <property type="gene ID" value="ENSBMSG00010012438.1"/>
</dbReference>
<dbReference type="Pfam" id="PF00089">
    <property type="entry name" value="Trypsin"/>
    <property type="match status" value="1"/>
</dbReference>
<protein>
    <submittedName>
        <fullName evidence="4">Ovochymase 1</fullName>
    </submittedName>
</protein>
<accession>A0A8C0D804</accession>
<dbReference type="GO" id="GO:0004252">
    <property type="term" value="F:serine-type endopeptidase activity"/>
    <property type="evidence" value="ECO:0007669"/>
    <property type="project" value="InterPro"/>
</dbReference>
<dbReference type="PROSITE" id="PS50240">
    <property type="entry name" value="TRYPSIN_DOM"/>
    <property type="match status" value="1"/>
</dbReference>
<dbReference type="GeneTree" id="ENSGT00940000163017"/>
<dbReference type="InterPro" id="IPR001254">
    <property type="entry name" value="Trypsin_dom"/>
</dbReference>
<dbReference type="Gene3D" id="2.40.10.10">
    <property type="entry name" value="Trypsin-like serine proteases"/>
    <property type="match status" value="1"/>
</dbReference>
<evidence type="ECO:0000259" key="3">
    <source>
        <dbReference type="PROSITE" id="PS50240"/>
    </source>
</evidence>